<gene>
    <name evidence="8" type="ORF">DNG_07511</name>
</gene>
<dbReference type="AlphaFoldDB" id="A0AAE8N1S1"/>
<keyword evidence="3 6" id="KW-1133">Transmembrane helix</keyword>
<evidence type="ECO:0000256" key="7">
    <source>
        <dbReference type="SAM" id="SignalP"/>
    </source>
</evidence>
<feature type="signal peptide" evidence="7">
    <location>
        <begin position="1"/>
        <end position="22"/>
    </location>
</feature>
<dbReference type="PANTHER" id="PTHR15549">
    <property type="entry name" value="PAIRED IMMUNOGLOBULIN-LIKE TYPE 2 RECEPTOR"/>
    <property type="match status" value="1"/>
</dbReference>
<evidence type="ECO:0000256" key="6">
    <source>
        <dbReference type="SAM" id="Phobius"/>
    </source>
</evidence>
<evidence type="ECO:0008006" key="10">
    <source>
        <dbReference type="Google" id="ProtNLM"/>
    </source>
</evidence>
<dbReference type="GO" id="GO:0016020">
    <property type="term" value="C:membrane"/>
    <property type="evidence" value="ECO:0007669"/>
    <property type="project" value="UniProtKB-SubCell"/>
</dbReference>
<evidence type="ECO:0000256" key="3">
    <source>
        <dbReference type="ARBA" id="ARBA00022989"/>
    </source>
</evidence>
<accession>A0AAE8N1S1</accession>
<evidence type="ECO:0000313" key="9">
    <source>
        <dbReference type="Proteomes" id="UP001187682"/>
    </source>
</evidence>
<comment type="subcellular location">
    <subcellularLocation>
        <location evidence="1">Membrane</location>
        <topology evidence="1">Single-pass membrane protein</topology>
    </subcellularLocation>
</comment>
<proteinExistence type="predicted"/>
<reference evidence="8" key="1">
    <citation type="submission" date="2018-03" db="EMBL/GenBank/DDBJ databases">
        <authorList>
            <person name="Guldener U."/>
        </authorList>
    </citation>
    <scope>NUCLEOTIDE SEQUENCE</scope>
</reference>
<keyword evidence="2 6" id="KW-0812">Transmembrane</keyword>
<keyword evidence="4 6" id="KW-0472">Membrane</keyword>
<dbReference type="PANTHER" id="PTHR15549:SF26">
    <property type="entry name" value="AXIAL BUDDING PATTERN PROTEIN 2-RELATED"/>
    <property type="match status" value="1"/>
</dbReference>
<feature type="chain" id="PRO_5042246725" description="Extracellular membrane protein CFEM domain-containing protein" evidence="7">
    <location>
        <begin position="23"/>
        <end position="346"/>
    </location>
</feature>
<evidence type="ECO:0000256" key="2">
    <source>
        <dbReference type="ARBA" id="ARBA00022692"/>
    </source>
</evidence>
<dbReference type="InterPro" id="IPR051694">
    <property type="entry name" value="Immunoregulatory_rcpt-like"/>
</dbReference>
<evidence type="ECO:0000256" key="5">
    <source>
        <dbReference type="SAM" id="MobiDB-lite"/>
    </source>
</evidence>
<protein>
    <recommendedName>
        <fullName evidence="10">Extracellular membrane protein CFEM domain-containing protein</fullName>
    </recommendedName>
</protein>
<feature type="compositionally biased region" description="Low complexity" evidence="5">
    <location>
        <begin position="275"/>
        <end position="299"/>
    </location>
</feature>
<keyword evidence="7" id="KW-0732">Signal</keyword>
<evidence type="ECO:0000313" key="8">
    <source>
        <dbReference type="EMBL" id="SPO04826.1"/>
    </source>
</evidence>
<feature type="compositionally biased region" description="Polar residues" evidence="5">
    <location>
        <begin position="201"/>
        <end position="211"/>
    </location>
</feature>
<feature type="region of interest" description="Disordered" evidence="5">
    <location>
        <begin position="183"/>
        <end position="346"/>
    </location>
</feature>
<organism evidence="8 9">
    <name type="scientific">Cephalotrichum gorgonifer</name>
    <dbReference type="NCBI Taxonomy" id="2041049"/>
    <lineage>
        <taxon>Eukaryota</taxon>
        <taxon>Fungi</taxon>
        <taxon>Dikarya</taxon>
        <taxon>Ascomycota</taxon>
        <taxon>Pezizomycotina</taxon>
        <taxon>Sordariomycetes</taxon>
        <taxon>Hypocreomycetidae</taxon>
        <taxon>Microascales</taxon>
        <taxon>Microascaceae</taxon>
        <taxon>Cephalotrichum</taxon>
    </lineage>
</organism>
<feature type="region of interest" description="Disordered" evidence="5">
    <location>
        <begin position="115"/>
        <end position="146"/>
    </location>
</feature>
<keyword evidence="9" id="KW-1185">Reference proteome</keyword>
<comment type="caution">
    <text evidence="8">The sequence shown here is derived from an EMBL/GenBank/DDBJ whole genome shotgun (WGS) entry which is preliminary data.</text>
</comment>
<dbReference type="GO" id="GO:0071944">
    <property type="term" value="C:cell periphery"/>
    <property type="evidence" value="ECO:0007669"/>
    <property type="project" value="UniProtKB-ARBA"/>
</dbReference>
<evidence type="ECO:0000256" key="4">
    <source>
        <dbReference type="ARBA" id="ARBA00023136"/>
    </source>
</evidence>
<feature type="transmembrane region" description="Helical" evidence="6">
    <location>
        <begin position="151"/>
        <end position="175"/>
    </location>
</feature>
<dbReference type="EMBL" id="ONZQ02000011">
    <property type="protein sequence ID" value="SPO04826.1"/>
    <property type="molecule type" value="Genomic_DNA"/>
</dbReference>
<sequence length="346" mass="35830">MLIQLPTPLLAATLLLLSYASAKFTNDFSGYPSNSRPCLLSADADSGCDGDTVPLMNACLCSNTGDFLANSAQCIGKQAKDELHQTYNLLKINCDGSKTPMDMTEPEFIALGEKGADSTTSSTPTPTPTDPSKPTNTDDPDNGGGGLGTGATIGIAVGATAIGVGLIAGLIFFFMRRRRQARNNREESNPMLNPGGGPSAAHSSLAASTVYSGRDSGMTAYVPTPSPGYHDQQGLGLGKTGSPAWGPDSFAGPQSPPAMHQTHPQGWGDQSRPTSWAPQSQQWSPPQPQPQSASWGSPPNAYQNVGPVGGAMPNPHMPPSQEGGGVYELASAQQTNPPVELSGSHP</sequence>
<dbReference type="Proteomes" id="UP001187682">
    <property type="component" value="Unassembled WGS sequence"/>
</dbReference>
<evidence type="ECO:0000256" key="1">
    <source>
        <dbReference type="ARBA" id="ARBA00004167"/>
    </source>
</evidence>
<name>A0AAE8N1S1_9PEZI</name>